<reference evidence="2" key="1">
    <citation type="submission" date="2020-03" db="EMBL/GenBank/DDBJ databases">
        <authorList>
            <person name="Weist P."/>
        </authorList>
    </citation>
    <scope>NUCLEOTIDE SEQUENCE</scope>
</reference>
<evidence type="ECO:0000313" key="3">
    <source>
        <dbReference type="Proteomes" id="UP001153269"/>
    </source>
</evidence>
<gene>
    <name evidence="2" type="ORF">PLEPLA_LOCUS10314</name>
</gene>
<dbReference type="EMBL" id="CADEAL010000580">
    <property type="protein sequence ID" value="CAB1422399.1"/>
    <property type="molecule type" value="Genomic_DNA"/>
</dbReference>
<keyword evidence="3" id="KW-1185">Reference proteome</keyword>
<evidence type="ECO:0000313" key="2">
    <source>
        <dbReference type="EMBL" id="CAB1422399.1"/>
    </source>
</evidence>
<dbReference type="Proteomes" id="UP001153269">
    <property type="component" value="Unassembled WGS sequence"/>
</dbReference>
<organism evidence="2 3">
    <name type="scientific">Pleuronectes platessa</name>
    <name type="common">European plaice</name>
    <dbReference type="NCBI Taxonomy" id="8262"/>
    <lineage>
        <taxon>Eukaryota</taxon>
        <taxon>Metazoa</taxon>
        <taxon>Chordata</taxon>
        <taxon>Craniata</taxon>
        <taxon>Vertebrata</taxon>
        <taxon>Euteleostomi</taxon>
        <taxon>Actinopterygii</taxon>
        <taxon>Neopterygii</taxon>
        <taxon>Teleostei</taxon>
        <taxon>Neoteleostei</taxon>
        <taxon>Acanthomorphata</taxon>
        <taxon>Carangaria</taxon>
        <taxon>Pleuronectiformes</taxon>
        <taxon>Pleuronectoidei</taxon>
        <taxon>Pleuronectidae</taxon>
        <taxon>Pleuronectes</taxon>
    </lineage>
</organism>
<protein>
    <submittedName>
        <fullName evidence="2">Uncharacterized protein</fullName>
    </submittedName>
</protein>
<accession>A0A9N7U275</accession>
<evidence type="ECO:0000256" key="1">
    <source>
        <dbReference type="SAM" id="MobiDB-lite"/>
    </source>
</evidence>
<comment type="caution">
    <text evidence="2">The sequence shown here is derived from an EMBL/GenBank/DDBJ whole genome shotgun (WGS) entry which is preliminary data.</text>
</comment>
<feature type="region of interest" description="Disordered" evidence="1">
    <location>
        <begin position="1"/>
        <end position="28"/>
    </location>
</feature>
<sequence>MQPPSPVPVPATKLLPSQDQEEEKKQLNINKGLHHSISTLLRIELTHPLTMVDRITRWPEAFLSVSALHASLKDGNWVDRLLLVMMGLRTTPKEDLEASSAEVFFGALRLCS</sequence>
<dbReference type="AlphaFoldDB" id="A0A9N7U275"/>
<name>A0A9N7U275_PLEPL</name>
<proteinExistence type="predicted"/>